<evidence type="ECO:0000259" key="3">
    <source>
        <dbReference type="SMART" id="SM00978"/>
    </source>
</evidence>
<keyword evidence="2" id="KW-0472">Membrane</keyword>
<reference evidence="4" key="1">
    <citation type="submission" date="2020-10" db="EMBL/GenBank/DDBJ databases">
        <title>Ca. Dormibacterota MAGs.</title>
        <authorList>
            <person name="Montgomery K."/>
        </authorList>
    </citation>
    <scope>NUCLEOTIDE SEQUENCE [LARGE SCALE GENOMIC DNA]</scope>
    <source>
        <strain evidence="4">SC8812_S17_10</strain>
    </source>
</reference>
<sequence>MTRLHRPLQWAALVLLVTAAVLGLPTVAFARGGGGSHSGGGGASHSGGGGGGGGGVSGGGGGFTGGSGSSSGGGGGFSPLGVLPVAIIVILVVCAFIYVSARHPRVHGDFHPDSGDWEPEAAPAGPSPEVQAGVQAIRTADPAFEPESFLQRAEMAFLLVKRAYQDRNVHAGRAFLSPPLWQAWSQEVSTLLQRHQRPVLENLNVRGMQVPAVSQGGAADSIQVHFDYVAAVQFLEEGDGQLVSGSKEDQRLGEVWTFERQAGTKTVPSGGVTASVCPNCGALLKLNDDGQCDYCKADIASGRYDWVVTRMDSDWFRGASTAAAFGAAEMGAASGMAAIKASDPQFDVEAFRGRVQQAFFALQQAWQDRDLSASRPFMSPGLYLGWSTQVQQLMDLHKKNVLEGLRVDGIDIVKVVHGSGFDDVTVRVTATTADYEVDEQTGKMIFGSRDASQFIEYWTFQRSVGVQTTGRSILDKVCPNCGAPLEINQVGECRYCKAAVTSGRFDWVLSRIEQEDDYAG</sequence>
<dbReference type="RefSeq" id="WP_338202183.1">
    <property type="nucleotide sequence ID" value="NZ_JAEKNR010000136.1"/>
</dbReference>
<feature type="domain" description="Tim44-like" evidence="3">
    <location>
        <begin position="332"/>
        <end position="514"/>
    </location>
</feature>
<dbReference type="Proteomes" id="UP000612893">
    <property type="component" value="Unassembled WGS sequence"/>
</dbReference>
<dbReference type="Gene3D" id="3.10.450.240">
    <property type="match status" value="2"/>
</dbReference>
<keyword evidence="2" id="KW-0812">Transmembrane</keyword>
<proteinExistence type="predicted"/>
<dbReference type="Pfam" id="PF04280">
    <property type="entry name" value="Tim44"/>
    <property type="match status" value="2"/>
</dbReference>
<feature type="domain" description="Tim44-like" evidence="3">
    <location>
        <begin position="130"/>
        <end position="313"/>
    </location>
</feature>
<dbReference type="EMBL" id="JAEKNR010000136">
    <property type="protein sequence ID" value="MBJ7598932.1"/>
    <property type="molecule type" value="Genomic_DNA"/>
</dbReference>
<evidence type="ECO:0000256" key="1">
    <source>
        <dbReference type="SAM" id="MobiDB-lite"/>
    </source>
</evidence>
<dbReference type="SUPFAM" id="SSF54427">
    <property type="entry name" value="NTF2-like"/>
    <property type="match status" value="2"/>
</dbReference>
<dbReference type="PANTHER" id="PTHR41542">
    <property type="entry name" value="BLL5807 PROTEIN"/>
    <property type="match status" value="1"/>
</dbReference>
<name>A0A934K1T6_9BACT</name>
<accession>A0A934K1T6</accession>
<organism evidence="4 5">
    <name type="scientific">Candidatus Nephthysia bennettiae</name>
    <dbReference type="NCBI Taxonomy" id="3127016"/>
    <lineage>
        <taxon>Bacteria</taxon>
        <taxon>Bacillati</taxon>
        <taxon>Candidatus Dormiibacterota</taxon>
        <taxon>Candidatus Dormibacteria</taxon>
        <taxon>Candidatus Dormibacterales</taxon>
        <taxon>Candidatus Dormibacteraceae</taxon>
        <taxon>Candidatus Nephthysia</taxon>
    </lineage>
</organism>
<dbReference type="AlphaFoldDB" id="A0A934K1T6"/>
<keyword evidence="2" id="KW-1133">Transmembrane helix</keyword>
<feature type="transmembrane region" description="Helical" evidence="2">
    <location>
        <begin position="77"/>
        <end position="99"/>
    </location>
</feature>
<dbReference type="InterPro" id="IPR032710">
    <property type="entry name" value="NTF2-like_dom_sf"/>
</dbReference>
<evidence type="ECO:0000256" key="2">
    <source>
        <dbReference type="SAM" id="Phobius"/>
    </source>
</evidence>
<evidence type="ECO:0000313" key="4">
    <source>
        <dbReference type="EMBL" id="MBJ7598932.1"/>
    </source>
</evidence>
<dbReference type="InterPro" id="IPR007379">
    <property type="entry name" value="Tim44-like_dom"/>
</dbReference>
<protein>
    <submittedName>
        <fullName evidence="4">TIM44-like domain-containing protein</fullName>
    </submittedName>
</protein>
<feature type="region of interest" description="Disordered" evidence="1">
    <location>
        <begin position="34"/>
        <end position="70"/>
    </location>
</feature>
<dbReference type="SMART" id="SM00978">
    <property type="entry name" value="Tim44"/>
    <property type="match status" value="2"/>
</dbReference>
<dbReference type="PANTHER" id="PTHR41542:SF1">
    <property type="entry name" value="BLL5807 PROTEIN"/>
    <property type="match status" value="1"/>
</dbReference>
<comment type="caution">
    <text evidence="4">The sequence shown here is derived from an EMBL/GenBank/DDBJ whole genome shotgun (WGS) entry which is preliminary data.</text>
</comment>
<keyword evidence="5" id="KW-1185">Reference proteome</keyword>
<gene>
    <name evidence="4" type="ORF">JF922_12725</name>
</gene>
<evidence type="ECO:0000313" key="5">
    <source>
        <dbReference type="Proteomes" id="UP000612893"/>
    </source>
</evidence>